<keyword evidence="3" id="KW-1003">Cell membrane</keyword>
<proteinExistence type="predicted"/>
<dbReference type="Proteomes" id="UP001229244">
    <property type="component" value="Unassembled WGS sequence"/>
</dbReference>
<keyword evidence="6 9" id="KW-1133">Transmembrane helix</keyword>
<keyword evidence="4 8" id="KW-0997">Cell inner membrane</keyword>
<keyword evidence="7 9" id="KW-0472">Membrane</keyword>
<dbReference type="PANTHER" id="PTHR33362">
    <property type="entry name" value="SIALIC ACID TRAP TRANSPORTER PERMEASE PROTEIN SIAT-RELATED"/>
    <property type="match status" value="1"/>
</dbReference>
<evidence type="ECO:0000256" key="9">
    <source>
        <dbReference type="SAM" id="Phobius"/>
    </source>
</evidence>
<dbReference type="PANTHER" id="PTHR33362:SF2">
    <property type="entry name" value="TRAP TRANSPORTER LARGE PERMEASE PROTEIN"/>
    <property type="match status" value="1"/>
</dbReference>
<feature type="transmembrane region" description="Helical" evidence="9">
    <location>
        <begin position="166"/>
        <end position="186"/>
    </location>
</feature>
<keyword evidence="13" id="KW-1185">Reference proteome</keyword>
<organism evidence="12 13">
    <name type="scientific">Amorphus orientalis</name>
    <dbReference type="NCBI Taxonomy" id="649198"/>
    <lineage>
        <taxon>Bacteria</taxon>
        <taxon>Pseudomonadati</taxon>
        <taxon>Pseudomonadota</taxon>
        <taxon>Alphaproteobacteria</taxon>
        <taxon>Hyphomicrobiales</taxon>
        <taxon>Amorphaceae</taxon>
        <taxon>Amorphus</taxon>
    </lineage>
</organism>
<dbReference type="InterPro" id="IPR010656">
    <property type="entry name" value="DctM"/>
</dbReference>
<evidence type="ECO:0000256" key="5">
    <source>
        <dbReference type="ARBA" id="ARBA00022692"/>
    </source>
</evidence>
<feature type="domain" description="TRAP C4-dicarboxylate transport system permease DctM subunit" evidence="11">
    <location>
        <begin position="204"/>
        <end position="604"/>
    </location>
</feature>
<feature type="transmembrane region" description="Helical" evidence="9">
    <location>
        <begin position="65"/>
        <end position="86"/>
    </location>
</feature>
<comment type="function">
    <text evidence="8">Part of the tripartite ATP-independent periplasmic (TRAP) transport system.</text>
</comment>
<evidence type="ECO:0000313" key="13">
    <source>
        <dbReference type="Proteomes" id="UP001229244"/>
    </source>
</evidence>
<feature type="transmembrane region" description="Helical" evidence="9">
    <location>
        <begin position="106"/>
        <end position="129"/>
    </location>
</feature>
<feature type="transmembrane region" description="Helical" evidence="9">
    <location>
        <begin position="246"/>
        <end position="265"/>
    </location>
</feature>
<comment type="subcellular location">
    <subcellularLocation>
        <location evidence="1 8">Cell inner membrane</location>
        <topology evidence="1 8">Multi-pass membrane protein</topology>
    </subcellularLocation>
</comment>
<dbReference type="NCBIfam" id="TIGR00786">
    <property type="entry name" value="dctM"/>
    <property type="match status" value="1"/>
</dbReference>
<gene>
    <name evidence="12" type="ORF">J2S73_001400</name>
</gene>
<evidence type="ECO:0000256" key="6">
    <source>
        <dbReference type="ARBA" id="ARBA00022989"/>
    </source>
</evidence>
<dbReference type="RefSeq" id="WP_306884747.1">
    <property type="nucleotide sequence ID" value="NZ_JAUSUL010000001.1"/>
</dbReference>
<feature type="transmembrane region" description="Helical" evidence="9">
    <location>
        <begin position="405"/>
        <end position="427"/>
    </location>
</feature>
<feature type="transmembrane region" description="Helical" evidence="9">
    <location>
        <begin position="466"/>
        <end position="485"/>
    </location>
</feature>
<dbReference type="Pfam" id="PF04290">
    <property type="entry name" value="DctQ"/>
    <property type="match status" value="1"/>
</dbReference>
<dbReference type="EMBL" id="JAUSUL010000001">
    <property type="protein sequence ID" value="MDQ0314963.1"/>
    <property type="molecule type" value="Genomic_DNA"/>
</dbReference>
<evidence type="ECO:0000313" key="12">
    <source>
        <dbReference type="EMBL" id="MDQ0314963.1"/>
    </source>
</evidence>
<comment type="caution">
    <text evidence="12">The sequence shown here is derived from an EMBL/GenBank/DDBJ whole genome shotgun (WGS) entry which is preliminary data.</text>
</comment>
<keyword evidence="2 8" id="KW-0813">Transport</keyword>
<dbReference type="InterPro" id="IPR004681">
    <property type="entry name" value="TRAP_DctM"/>
</dbReference>
<evidence type="ECO:0000256" key="3">
    <source>
        <dbReference type="ARBA" id="ARBA00022475"/>
    </source>
</evidence>
<reference evidence="12" key="1">
    <citation type="submission" date="2023-07" db="EMBL/GenBank/DDBJ databases">
        <title>Genomic Encyclopedia of Type Strains, Phase IV (KMG-IV): sequencing the most valuable type-strain genomes for metagenomic binning, comparative biology and taxonomic classification.</title>
        <authorList>
            <person name="Goeker M."/>
        </authorList>
    </citation>
    <scope>NUCLEOTIDE SEQUENCE</scope>
    <source>
        <strain evidence="12">DSM 21202</strain>
    </source>
</reference>
<dbReference type="GO" id="GO:0022857">
    <property type="term" value="F:transmembrane transporter activity"/>
    <property type="evidence" value="ECO:0007669"/>
    <property type="project" value="UniProtKB-UniRule"/>
</dbReference>
<feature type="transmembrane region" description="Helical" evidence="9">
    <location>
        <begin position="591"/>
        <end position="611"/>
    </location>
</feature>
<keyword evidence="5 9" id="KW-0812">Transmembrane</keyword>
<evidence type="ECO:0000256" key="4">
    <source>
        <dbReference type="ARBA" id="ARBA00022519"/>
    </source>
</evidence>
<dbReference type="Pfam" id="PF06808">
    <property type="entry name" value="DctM"/>
    <property type="match status" value="1"/>
</dbReference>
<evidence type="ECO:0000259" key="10">
    <source>
        <dbReference type="Pfam" id="PF04290"/>
    </source>
</evidence>
<dbReference type="InterPro" id="IPR055348">
    <property type="entry name" value="DctQ"/>
</dbReference>
<feature type="transmembrane region" description="Helical" evidence="9">
    <location>
        <begin position="433"/>
        <end position="459"/>
    </location>
</feature>
<evidence type="ECO:0000256" key="7">
    <source>
        <dbReference type="ARBA" id="ARBA00023136"/>
    </source>
</evidence>
<evidence type="ECO:0000256" key="2">
    <source>
        <dbReference type="ARBA" id="ARBA00022448"/>
    </source>
</evidence>
<dbReference type="GO" id="GO:0005886">
    <property type="term" value="C:plasma membrane"/>
    <property type="evidence" value="ECO:0007669"/>
    <property type="project" value="UniProtKB-SubCell"/>
</dbReference>
<feature type="transmembrane region" description="Helical" evidence="9">
    <location>
        <begin position="505"/>
        <end position="530"/>
    </location>
</feature>
<evidence type="ECO:0000256" key="1">
    <source>
        <dbReference type="ARBA" id="ARBA00004429"/>
    </source>
</evidence>
<accession>A0AAE3VMU1</accession>
<feature type="transmembrane region" description="Helical" evidence="9">
    <location>
        <begin position="141"/>
        <end position="160"/>
    </location>
</feature>
<feature type="transmembrane region" description="Helical" evidence="9">
    <location>
        <begin position="26"/>
        <end position="53"/>
    </location>
</feature>
<feature type="transmembrane region" description="Helical" evidence="9">
    <location>
        <begin position="362"/>
        <end position="384"/>
    </location>
</feature>
<feature type="domain" description="Tripartite ATP-independent periplasmic transporters DctQ component" evidence="10">
    <location>
        <begin position="39"/>
        <end position="163"/>
    </location>
</feature>
<feature type="transmembrane region" description="Helical" evidence="9">
    <location>
        <begin position="564"/>
        <end position="584"/>
    </location>
</feature>
<feature type="transmembrane region" description="Helical" evidence="9">
    <location>
        <begin position="198"/>
        <end position="226"/>
    </location>
</feature>
<dbReference type="AlphaFoldDB" id="A0AAE3VMU1"/>
<evidence type="ECO:0000259" key="11">
    <source>
        <dbReference type="Pfam" id="PF06808"/>
    </source>
</evidence>
<name>A0AAE3VMU1_9HYPH</name>
<protein>
    <submittedName>
        <fullName evidence="12">Tripartite ATP-independent transporter DctM subunit</fullName>
    </submittedName>
</protein>
<sequence>MSLTLDQGVPEGLAWRAGRVLDVASAWLSAIAALVLAGLMVLVVSGFVLRYAFSSSIMGAEAAGIWLNVAIVGLGAPLALNSTLAMRLDVFQRLLPRHVRLGADMVAEAMTLLSGLVIAHGSYTVTRIVGGTNAGLGLPEWIPFALFALGGGLVVLFTVLKLIADGRIATLVVALALAAFAFWLAGSGIRIETGLPKSLILGLIVVVGLVVAAPLPHAFIAGAFLVVPFGSPLPEPAILNSAVSGIMKFLLLAIPFFLLTGTLLARSGVATRLIEFAGALVGHMRGGLAQTTLLTNVFFSGASGSSIASAAFGAATFQPELERHGYPPAKAGAIIAATSVLDNVIPPSIAFLILAMATNLSVGQLLVGGLWGGLVMAVALFVVIRLTCRDAPVSAPAAGGTRWRLALRAVPAFGLGLIVVFGIRLGLVTTTEAAAMAALYTFGLSVWFGVGARGLVAAFRQSATEAAAIALLIASAAPFAFLLAVDDISGLIGDLAAFFGQGPVAALLVSAIILFLVGLVLDIGAAILLFGPLLLPIATAAGIDPIVFGVIMVVNLMIGGLTPPFGVLVFVVGGVTGVPTAHLFRAVLPHVAGLTVALFAISLFALVWAAIA</sequence>
<evidence type="ECO:0000256" key="8">
    <source>
        <dbReference type="RuleBase" id="RU369079"/>
    </source>
</evidence>